<reference evidence="3" key="1">
    <citation type="submission" date="2020-05" db="EMBL/GenBank/DDBJ databases">
        <title>Mycena genomes resolve the evolution of fungal bioluminescence.</title>
        <authorList>
            <person name="Tsai I.J."/>
        </authorList>
    </citation>
    <scope>NUCLEOTIDE SEQUENCE</scope>
    <source>
        <strain evidence="3">171206Taipei</strain>
    </source>
</reference>
<dbReference type="RefSeq" id="XP_037217762.1">
    <property type="nucleotide sequence ID" value="XM_037366350.1"/>
</dbReference>
<keyword evidence="4" id="KW-1185">Reference proteome</keyword>
<sequence>MLSKFHVLVSLLSMALTAAAARDFHNAAHAGWSHPCVGVEENRDGAPALIFECHDSGPNLGRQWDVAFSTGQNVGPQQIKAYGDKCLQVERNENTDGARVQIGVCSPNNPNQQWTAEKVYDKKISSRFRWGTTDKCLDVKDHDVYPFVPLVISVCSNYHLSQNWADRHPNPDEV</sequence>
<organism evidence="3 4">
    <name type="scientific">Mycena indigotica</name>
    <dbReference type="NCBI Taxonomy" id="2126181"/>
    <lineage>
        <taxon>Eukaryota</taxon>
        <taxon>Fungi</taxon>
        <taxon>Dikarya</taxon>
        <taxon>Basidiomycota</taxon>
        <taxon>Agaricomycotina</taxon>
        <taxon>Agaricomycetes</taxon>
        <taxon>Agaricomycetidae</taxon>
        <taxon>Agaricales</taxon>
        <taxon>Marasmiineae</taxon>
        <taxon>Mycenaceae</taxon>
        <taxon>Mycena</taxon>
    </lineage>
</organism>
<dbReference type="Gene3D" id="2.80.10.50">
    <property type="match status" value="1"/>
</dbReference>
<evidence type="ECO:0000313" key="4">
    <source>
        <dbReference type="Proteomes" id="UP000636479"/>
    </source>
</evidence>
<evidence type="ECO:0000313" key="3">
    <source>
        <dbReference type="EMBL" id="KAF7297403.1"/>
    </source>
</evidence>
<proteinExistence type="predicted"/>
<protein>
    <recommendedName>
        <fullName evidence="2">Ricin B lectin domain-containing protein</fullName>
    </recommendedName>
</protein>
<dbReference type="SUPFAM" id="SSF50370">
    <property type="entry name" value="Ricin B-like lectins"/>
    <property type="match status" value="1"/>
</dbReference>
<feature type="domain" description="Ricin B lectin" evidence="2">
    <location>
        <begin position="34"/>
        <end position="164"/>
    </location>
</feature>
<name>A0A8H6SDE2_9AGAR</name>
<dbReference type="EMBL" id="JACAZF010000008">
    <property type="protein sequence ID" value="KAF7297403.1"/>
    <property type="molecule type" value="Genomic_DNA"/>
</dbReference>
<dbReference type="AlphaFoldDB" id="A0A8H6SDE2"/>
<accession>A0A8H6SDE2</accession>
<feature type="chain" id="PRO_5034572418" description="Ricin B lectin domain-containing protein" evidence="1">
    <location>
        <begin position="22"/>
        <end position="174"/>
    </location>
</feature>
<evidence type="ECO:0000256" key="1">
    <source>
        <dbReference type="SAM" id="SignalP"/>
    </source>
</evidence>
<dbReference type="Pfam" id="PF00652">
    <property type="entry name" value="Ricin_B_lectin"/>
    <property type="match status" value="1"/>
</dbReference>
<keyword evidence="1" id="KW-0732">Signal</keyword>
<dbReference type="OrthoDB" id="6770063at2759"/>
<dbReference type="InterPro" id="IPR035992">
    <property type="entry name" value="Ricin_B-like_lectins"/>
</dbReference>
<dbReference type="GeneID" id="59348866"/>
<dbReference type="InterPro" id="IPR000772">
    <property type="entry name" value="Ricin_B_lectin"/>
</dbReference>
<dbReference type="Proteomes" id="UP000636479">
    <property type="component" value="Unassembled WGS sequence"/>
</dbReference>
<dbReference type="CDD" id="cd00161">
    <property type="entry name" value="beta-trefoil_Ricin-like"/>
    <property type="match status" value="1"/>
</dbReference>
<evidence type="ECO:0000259" key="2">
    <source>
        <dbReference type="Pfam" id="PF00652"/>
    </source>
</evidence>
<dbReference type="PROSITE" id="PS50231">
    <property type="entry name" value="RICIN_B_LECTIN"/>
    <property type="match status" value="1"/>
</dbReference>
<gene>
    <name evidence="3" type="ORF">MIND_00973900</name>
</gene>
<feature type="signal peptide" evidence="1">
    <location>
        <begin position="1"/>
        <end position="21"/>
    </location>
</feature>
<comment type="caution">
    <text evidence="3">The sequence shown here is derived from an EMBL/GenBank/DDBJ whole genome shotgun (WGS) entry which is preliminary data.</text>
</comment>